<comment type="caution">
    <text evidence="5">The sequence shown here is derived from an EMBL/GenBank/DDBJ whole genome shotgun (WGS) entry which is preliminary data.</text>
</comment>
<keyword evidence="1" id="KW-0805">Transcription regulation</keyword>
<proteinExistence type="predicted"/>
<name>A0A7X0LKJ6_9BACT</name>
<dbReference type="SMART" id="SM00418">
    <property type="entry name" value="HTH_ARSR"/>
    <property type="match status" value="1"/>
</dbReference>
<evidence type="ECO:0000259" key="4">
    <source>
        <dbReference type="PROSITE" id="PS50987"/>
    </source>
</evidence>
<dbReference type="PANTHER" id="PTHR33154">
    <property type="entry name" value="TRANSCRIPTIONAL REGULATOR, ARSR FAMILY"/>
    <property type="match status" value="1"/>
</dbReference>
<dbReference type="NCBIfam" id="NF033788">
    <property type="entry name" value="HTH_metalloreg"/>
    <property type="match status" value="1"/>
</dbReference>
<dbReference type="PRINTS" id="PR00778">
    <property type="entry name" value="HTHARSR"/>
</dbReference>
<dbReference type="InterPro" id="IPR051081">
    <property type="entry name" value="HTH_MetalResp_TranReg"/>
</dbReference>
<dbReference type="InterPro" id="IPR036390">
    <property type="entry name" value="WH_DNA-bd_sf"/>
</dbReference>
<keyword evidence="2" id="KW-0238">DNA-binding</keyword>
<evidence type="ECO:0000313" key="5">
    <source>
        <dbReference type="EMBL" id="MBB6430500.1"/>
    </source>
</evidence>
<keyword evidence="3" id="KW-0804">Transcription</keyword>
<accession>A0A7X0LKJ6</accession>
<dbReference type="EMBL" id="JACHGY010000001">
    <property type="protein sequence ID" value="MBB6430500.1"/>
    <property type="molecule type" value="Genomic_DNA"/>
</dbReference>
<evidence type="ECO:0000256" key="2">
    <source>
        <dbReference type="ARBA" id="ARBA00023125"/>
    </source>
</evidence>
<dbReference type="Gene3D" id="1.10.10.10">
    <property type="entry name" value="Winged helix-like DNA-binding domain superfamily/Winged helix DNA-binding domain"/>
    <property type="match status" value="1"/>
</dbReference>
<evidence type="ECO:0000313" key="6">
    <source>
        <dbReference type="Proteomes" id="UP000541810"/>
    </source>
</evidence>
<dbReference type="InterPro" id="IPR001845">
    <property type="entry name" value="HTH_ArsR_DNA-bd_dom"/>
</dbReference>
<evidence type="ECO:0000256" key="3">
    <source>
        <dbReference type="ARBA" id="ARBA00023163"/>
    </source>
</evidence>
<dbReference type="RefSeq" id="WP_184678014.1">
    <property type="nucleotide sequence ID" value="NZ_JACHGY010000001.1"/>
</dbReference>
<gene>
    <name evidence="5" type="ORF">HNQ40_002306</name>
</gene>
<organism evidence="5 6">
    <name type="scientific">Algisphaera agarilytica</name>
    <dbReference type="NCBI Taxonomy" id="1385975"/>
    <lineage>
        <taxon>Bacteria</taxon>
        <taxon>Pseudomonadati</taxon>
        <taxon>Planctomycetota</taxon>
        <taxon>Phycisphaerae</taxon>
        <taxon>Phycisphaerales</taxon>
        <taxon>Phycisphaeraceae</taxon>
        <taxon>Algisphaera</taxon>
    </lineage>
</organism>
<dbReference type="Pfam" id="PF01022">
    <property type="entry name" value="HTH_5"/>
    <property type="match status" value="1"/>
</dbReference>
<keyword evidence="6" id="KW-1185">Reference proteome</keyword>
<dbReference type="PROSITE" id="PS50987">
    <property type="entry name" value="HTH_ARSR_2"/>
    <property type="match status" value="1"/>
</dbReference>
<dbReference type="AlphaFoldDB" id="A0A7X0LKJ6"/>
<dbReference type="SUPFAM" id="SSF46785">
    <property type="entry name" value="Winged helix' DNA-binding domain"/>
    <property type="match status" value="1"/>
</dbReference>
<feature type="domain" description="HTH arsR-type" evidence="4">
    <location>
        <begin position="1"/>
        <end position="100"/>
    </location>
</feature>
<dbReference type="GO" id="GO:0003700">
    <property type="term" value="F:DNA-binding transcription factor activity"/>
    <property type="evidence" value="ECO:0007669"/>
    <property type="project" value="InterPro"/>
</dbReference>
<sequence>MTAATLPHADLIFRAFADPTRLRLMNLLQDQEEVCVCDLMNTLDLPQAKVSRHLAYLRRAELVETRKDGQWVYYRLAPSGSAFHAKMLECLQCCFAEVPELQADRDRLCGGDCC</sequence>
<dbReference type="GO" id="GO:0003677">
    <property type="term" value="F:DNA binding"/>
    <property type="evidence" value="ECO:0007669"/>
    <property type="project" value="UniProtKB-KW"/>
</dbReference>
<dbReference type="Proteomes" id="UP000541810">
    <property type="component" value="Unassembled WGS sequence"/>
</dbReference>
<dbReference type="InterPro" id="IPR036388">
    <property type="entry name" value="WH-like_DNA-bd_sf"/>
</dbReference>
<dbReference type="CDD" id="cd00090">
    <property type="entry name" value="HTH_ARSR"/>
    <property type="match status" value="1"/>
</dbReference>
<dbReference type="PANTHER" id="PTHR33154:SF18">
    <property type="entry name" value="ARSENICAL RESISTANCE OPERON REPRESSOR"/>
    <property type="match status" value="1"/>
</dbReference>
<reference evidence="5 6" key="1">
    <citation type="submission" date="2020-08" db="EMBL/GenBank/DDBJ databases">
        <title>Genomic Encyclopedia of Type Strains, Phase IV (KMG-IV): sequencing the most valuable type-strain genomes for metagenomic binning, comparative biology and taxonomic classification.</title>
        <authorList>
            <person name="Goeker M."/>
        </authorList>
    </citation>
    <scope>NUCLEOTIDE SEQUENCE [LARGE SCALE GENOMIC DNA]</scope>
    <source>
        <strain evidence="5 6">DSM 103725</strain>
    </source>
</reference>
<evidence type="ECO:0000256" key="1">
    <source>
        <dbReference type="ARBA" id="ARBA00023015"/>
    </source>
</evidence>
<protein>
    <submittedName>
        <fullName evidence="5">ArsR family transcriptional regulator</fullName>
    </submittedName>
</protein>
<dbReference type="InterPro" id="IPR011991">
    <property type="entry name" value="ArsR-like_HTH"/>
</dbReference>